<dbReference type="EC" id="2.1.1.199" evidence="7"/>
<dbReference type="OMA" id="NPAKRTF"/>
<dbReference type="Proteomes" id="UP000260136">
    <property type="component" value="Chromosome"/>
</dbReference>
<dbReference type="SMR" id="A0A3B0PFD5"/>
<dbReference type="AlphaFoldDB" id="A0A3B0PFD5"/>
<dbReference type="Pfam" id="PF01795">
    <property type="entry name" value="Methyltransf_5"/>
    <property type="match status" value="1"/>
</dbReference>
<sequence length="313" mass="35949">MMIINNQIHYPVLLKEVIENLITTKDGIYLDLTIGFGGHSYNIIKILDQKARLIGFDQDLKAIAHCNQLFSEFNNVSLINDNFVNLKKHLQLMQIDNIDGCLIDLGVSSYQLDQADRGFSYHSLGRLDMRMDQNKAVDATKLIQNSTVSELVKIMKNYGEIKDPYRVVVALKKAFEKKELNTLEVVELIKKHVNKAELYANKHPARRYFQALRIAVNNELEVLEKLLSYLPSYLNKGGKIAIITFHSLEEKIVKKVFRHLASISSLNNLPINNELLKKYHNHFNKGLSPTQSELETNRRSRSAKLFVLEKINN</sequence>
<keyword evidence="3 7" id="KW-0698">rRNA processing</keyword>
<name>A0A3B0PFD5_MYCGL</name>
<gene>
    <name evidence="8" type="primary">mraW</name>
    <name evidence="7" type="synonym">rsmH</name>
    <name evidence="8" type="ORF">NCTC10115_00895</name>
</gene>
<organism evidence="8 9">
    <name type="scientific">Mycoplasmoides gallisepticum</name>
    <name type="common">Mycoplasma gallisepticum</name>
    <dbReference type="NCBI Taxonomy" id="2096"/>
    <lineage>
        <taxon>Bacteria</taxon>
        <taxon>Bacillati</taxon>
        <taxon>Mycoplasmatota</taxon>
        <taxon>Mycoplasmoidales</taxon>
        <taxon>Mycoplasmoidaceae</taxon>
        <taxon>Mycoplasmoides</taxon>
    </lineage>
</organism>
<protein>
    <recommendedName>
        <fullName evidence="7">Ribosomal RNA small subunit methyltransferase H</fullName>
        <ecNumber evidence="7">2.1.1.199</ecNumber>
    </recommendedName>
    <alternativeName>
        <fullName evidence="7">16S rRNA m(4)C1402 methyltransferase</fullName>
    </alternativeName>
    <alternativeName>
        <fullName evidence="7">rRNA (cytosine-N(4)-)-methyltransferase RsmH</fullName>
    </alternativeName>
</protein>
<dbReference type="GO" id="GO:0071424">
    <property type="term" value="F:rRNA (cytosine-N4-)-methyltransferase activity"/>
    <property type="evidence" value="ECO:0007669"/>
    <property type="project" value="UniProtKB-UniRule"/>
</dbReference>
<dbReference type="PANTHER" id="PTHR11265:SF0">
    <property type="entry name" value="12S RRNA N4-METHYLCYTIDINE METHYLTRANSFERASE"/>
    <property type="match status" value="1"/>
</dbReference>
<evidence type="ECO:0000256" key="5">
    <source>
        <dbReference type="ARBA" id="ARBA00022679"/>
    </source>
</evidence>
<feature type="binding site" evidence="7">
    <location>
        <begin position="37"/>
        <end position="39"/>
    </location>
    <ligand>
        <name>S-adenosyl-L-methionine</name>
        <dbReference type="ChEBI" id="CHEBI:59789"/>
    </ligand>
</feature>
<dbReference type="STRING" id="1006581.GCW_02245"/>
<comment type="function">
    <text evidence="7">Specifically methylates the N4 position of cytidine in position 1402 (C1402) of 16S rRNA.</text>
</comment>
<dbReference type="SUPFAM" id="SSF81799">
    <property type="entry name" value="Putative methyltransferase TM0872, insert domain"/>
    <property type="match status" value="1"/>
</dbReference>
<dbReference type="SUPFAM" id="SSF53335">
    <property type="entry name" value="S-adenosyl-L-methionine-dependent methyltransferases"/>
    <property type="match status" value="1"/>
</dbReference>
<feature type="binding site" evidence="7">
    <location>
        <position position="83"/>
    </location>
    <ligand>
        <name>S-adenosyl-L-methionine</name>
        <dbReference type="ChEBI" id="CHEBI:59789"/>
    </ligand>
</feature>
<keyword evidence="4 7" id="KW-0489">Methyltransferase</keyword>
<feature type="binding site" evidence="7">
    <location>
        <position position="104"/>
    </location>
    <ligand>
        <name>S-adenosyl-L-methionine</name>
        <dbReference type="ChEBI" id="CHEBI:59789"/>
    </ligand>
</feature>
<dbReference type="HAMAP" id="MF_01007">
    <property type="entry name" value="16SrRNA_methyltr_H"/>
    <property type="match status" value="1"/>
</dbReference>
<dbReference type="InterPro" id="IPR023397">
    <property type="entry name" value="SAM-dep_MeTrfase_MraW_recog"/>
</dbReference>
<dbReference type="Gene3D" id="1.10.150.170">
    <property type="entry name" value="Putative methyltransferase TM0872, insert domain"/>
    <property type="match status" value="1"/>
</dbReference>
<comment type="similarity">
    <text evidence="1 7">Belongs to the methyltransferase superfamily. RsmH family.</text>
</comment>
<dbReference type="GO" id="GO:0070475">
    <property type="term" value="P:rRNA base methylation"/>
    <property type="evidence" value="ECO:0007669"/>
    <property type="project" value="UniProtKB-UniRule"/>
</dbReference>
<dbReference type="PANTHER" id="PTHR11265">
    <property type="entry name" value="S-ADENOSYL-METHYLTRANSFERASE MRAW"/>
    <property type="match status" value="1"/>
</dbReference>
<comment type="catalytic activity">
    <reaction evidence="7">
        <text>cytidine(1402) in 16S rRNA + S-adenosyl-L-methionine = N(4)-methylcytidine(1402) in 16S rRNA + S-adenosyl-L-homocysteine + H(+)</text>
        <dbReference type="Rhea" id="RHEA:42928"/>
        <dbReference type="Rhea" id="RHEA-COMP:10286"/>
        <dbReference type="Rhea" id="RHEA-COMP:10287"/>
        <dbReference type="ChEBI" id="CHEBI:15378"/>
        <dbReference type="ChEBI" id="CHEBI:57856"/>
        <dbReference type="ChEBI" id="CHEBI:59789"/>
        <dbReference type="ChEBI" id="CHEBI:74506"/>
        <dbReference type="ChEBI" id="CHEBI:82748"/>
        <dbReference type="EC" id="2.1.1.199"/>
    </reaction>
</comment>
<dbReference type="GeneID" id="93510229"/>
<dbReference type="InterPro" id="IPR029063">
    <property type="entry name" value="SAM-dependent_MTases_sf"/>
</dbReference>
<comment type="subcellular location">
    <subcellularLocation>
        <location evidence="7">Cytoplasm</location>
    </subcellularLocation>
</comment>
<evidence type="ECO:0000256" key="1">
    <source>
        <dbReference type="ARBA" id="ARBA00010396"/>
    </source>
</evidence>
<dbReference type="NCBIfam" id="TIGR00006">
    <property type="entry name" value="16S rRNA (cytosine(1402)-N(4))-methyltransferase RsmH"/>
    <property type="match status" value="1"/>
</dbReference>
<feature type="binding site" evidence="7">
    <location>
        <position position="57"/>
    </location>
    <ligand>
        <name>S-adenosyl-L-methionine</name>
        <dbReference type="ChEBI" id="CHEBI:59789"/>
    </ligand>
</feature>
<dbReference type="Gene3D" id="3.40.50.150">
    <property type="entry name" value="Vaccinia Virus protein VP39"/>
    <property type="match status" value="1"/>
</dbReference>
<evidence type="ECO:0000313" key="8">
    <source>
        <dbReference type="EMBL" id="SYV94570.1"/>
    </source>
</evidence>
<dbReference type="PIRSF" id="PIRSF004486">
    <property type="entry name" value="MraW"/>
    <property type="match status" value="1"/>
</dbReference>
<keyword evidence="5 7" id="KW-0808">Transferase</keyword>
<evidence type="ECO:0000256" key="7">
    <source>
        <dbReference type="HAMAP-Rule" id="MF_01007"/>
    </source>
</evidence>
<reference evidence="9" key="1">
    <citation type="submission" date="2018-06" db="EMBL/GenBank/DDBJ databases">
        <authorList>
            <consortium name="Pathogen Informatics"/>
        </authorList>
    </citation>
    <scope>NUCLEOTIDE SEQUENCE [LARGE SCALE GENOMIC DNA]</scope>
    <source>
        <strain evidence="9">NCTC10115</strain>
    </source>
</reference>
<keyword evidence="6 7" id="KW-0949">S-adenosyl-L-methionine</keyword>
<evidence type="ECO:0000256" key="6">
    <source>
        <dbReference type="ARBA" id="ARBA00022691"/>
    </source>
</evidence>
<evidence type="ECO:0000313" key="9">
    <source>
        <dbReference type="Proteomes" id="UP000260136"/>
    </source>
</evidence>
<dbReference type="RefSeq" id="WP_011113646.1">
    <property type="nucleotide sequence ID" value="NZ_CP143981.1"/>
</dbReference>
<dbReference type="GO" id="GO:0005737">
    <property type="term" value="C:cytoplasm"/>
    <property type="evidence" value="ECO:0007669"/>
    <property type="project" value="UniProtKB-SubCell"/>
</dbReference>
<keyword evidence="2 7" id="KW-0963">Cytoplasm</keyword>
<feature type="binding site" evidence="7">
    <location>
        <position position="111"/>
    </location>
    <ligand>
        <name>S-adenosyl-L-methionine</name>
        <dbReference type="ChEBI" id="CHEBI:59789"/>
    </ligand>
</feature>
<accession>A0A3B0PFD5</accession>
<proteinExistence type="inferred from homology"/>
<evidence type="ECO:0000256" key="3">
    <source>
        <dbReference type="ARBA" id="ARBA00022552"/>
    </source>
</evidence>
<evidence type="ECO:0000256" key="4">
    <source>
        <dbReference type="ARBA" id="ARBA00022603"/>
    </source>
</evidence>
<dbReference type="InterPro" id="IPR002903">
    <property type="entry name" value="RsmH"/>
</dbReference>
<evidence type="ECO:0000256" key="2">
    <source>
        <dbReference type="ARBA" id="ARBA00022490"/>
    </source>
</evidence>
<dbReference type="EMBL" id="LS991952">
    <property type="protein sequence ID" value="SYV94570.1"/>
    <property type="molecule type" value="Genomic_DNA"/>
</dbReference>